<evidence type="ECO:0000256" key="2">
    <source>
        <dbReference type="ARBA" id="ARBA00013831"/>
    </source>
</evidence>
<organism evidence="8 9">
    <name type="scientific">[Actinobacillus] rossii</name>
    <dbReference type="NCBI Taxonomy" id="123820"/>
    <lineage>
        <taxon>Bacteria</taxon>
        <taxon>Pseudomonadati</taxon>
        <taxon>Pseudomonadota</taxon>
        <taxon>Gammaproteobacteria</taxon>
        <taxon>Pasteurellales</taxon>
        <taxon>Pasteurellaceae</taxon>
    </lineage>
</organism>
<dbReference type="AlphaFoldDB" id="A0A380U1W5"/>
<dbReference type="InterPro" id="IPR050824">
    <property type="entry name" value="Thiol_disulfide_DsbA"/>
</dbReference>
<sequence>MKVWHFFVLCCFSFRVFAVESSDGIDAAKFEEGKDYFTYDKPIDTEEKLDGKIIIQSFFDYDCRNCSSVQDILELYAQINASHVLYREYPIALENNEFSARTFYTLQAVGRNDVSDKLMFETMDAEQFAQLSQFSHLLVWLEKQGVDGQTFKEMYLSPEINETAQQSIEMTEKYGVFTYPYVVINGKYVLTSSTLYSDDYTFAVLDFLTKKIAVEEKW</sequence>
<gene>
    <name evidence="8" type="primary">dsbA_2</name>
    <name evidence="8" type="ORF">NCTC10801_02175</name>
</gene>
<dbReference type="OrthoDB" id="9784896at2"/>
<name>A0A380U1W5_9PAST</name>
<dbReference type="PANTHER" id="PTHR35891">
    <property type="entry name" value="THIOL:DISULFIDE INTERCHANGE PROTEIN DSBA"/>
    <property type="match status" value="1"/>
</dbReference>
<dbReference type="CDD" id="cd03019">
    <property type="entry name" value="DsbA_DsbA"/>
    <property type="match status" value="1"/>
</dbReference>
<feature type="domain" description="DSBA-like thioredoxin" evidence="7">
    <location>
        <begin position="55"/>
        <end position="189"/>
    </location>
</feature>
<dbReference type="InterPro" id="IPR023205">
    <property type="entry name" value="DsbA/DsbL"/>
</dbReference>
<keyword evidence="5" id="KW-0676">Redox-active center</keyword>
<accession>A0A380U1W5</accession>
<proteinExistence type="inferred from homology"/>
<protein>
    <recommendedName>
        <fullName evidence="2">Thiol:disulfide interchange protein DsbA</fullName>
    </recommendedName>
</protein>
<dbReference type="Proteomes" id="UP000254649">
    <property type="component" value="Unassembled WGS sequence"/>
</dbReference>
<dbReference type="Pfam" id="PF01323">
    <property type="entry name" value="DSBA"/>
    <property type="match status" value="1"/>
</dbReference>
<evidence type="ECO:0000313" key="9">
    <source>
        <dbReference type="Proteomes" id="UP000254649"/>
    </source>
</evidence>
<dbReference type="InterPro" id="IPR001853">
    <property type="entry name" value="DSBA-like_thioredoxin_dom"/>
</dbReference>
<dbReference type="PANTHER" id="PTHR35891:SF2">
    <property type="entry name" value="THIOL:DISULFIDE INTERCHANGE PROTEIN DSBA"/>
    <property type="match status" value="1"/>
</dbReference>
<keyword evidence="3 6" id="KW-0732">Signal</keyword>
<evidence type="ECO:0000256" key="1">
    <source>
        <dbReference type="ARBA" id="ARBA00005791"/>
    </source>
</evidence>
<dbReference type="InterPro" id="IPR036249">
    <property type="entry name" value="Thioredoxin-like_sf"/>
</dbReference>
<evidence type="ECO:0000256" key="3">
    <source>
        <dbReference type="ARBA" id="ARBA00022729"/>
    </source>
</evidence>
<dbReference type="GO" id="GO:0016491">
    <property type="term" value="F:oxidoreductase activity"/>
    <property type="evidence" value="ECO:0007669"/>
    <property type="project" value="InterPro"/>
</dbReference>
<dbReference type="EMBL" id="UFRQ01000003">
    <property type="protein sequence ID" value="SUT94333.1"/>
    <property type="molecule type" value="Genomic_DNA"/>
</dbReference>
<evidence type="ECO:0000259" key="7">
    <source>
        <dbReference type="Pfam" id="PF01323"/>
    </source>
</evidence>
<dbReference type="SUPFAM" id="SSF52833">
    <property type="entry name" value="Thioredoxin-like"/>
    <property type="match status" value="1"/>
</dbReference>
<reference evidence="8 9" key="1">
    <citation type="submission" date="2018-06" db="EMBL/GenBank/DDBJ databases">
        <authorList>
            <consortium name="Pathogen Informatics"/>
            <person name="Doyle S."/>
        </authorList>
    </citation>
    <scope>NUCLEOTIDE SEQUENCE [LARGE SCALE GENOMIC DNA]</scope>
    <source>
        <strain evidence="8 9">NCTC10801</strain>
    </source>
</reference>
<evidence type="ECO:0000256" key="4">
    <source>
        <dbReference type="ARBA" id="ARBA00023157"/>
    </source>
</evidence>
<dbReference type="Gene3D" id="3.40.30.10">
    <property type="entry name" value="Glutaredoxin"/>
    <property type="match status" value="1"/>
</dbReference>
<feature type="chain" id="PRO_5016780620" description="Thiol:disulfide interchange protein DsbA" evidence="6">
    <location>
        <begin position="19"/>
        <end position="218"/>
    </location>
</feature>
<keyword evidence="4" id="KW-1015">Disulfide bond</keyword>
<evidence type="ECO:0000256" key="6">
    <source>
        <dbReference type="SAM" id="SignalP"/>
    </source>
</evidence>
<keyword evidence="9" id="KW-1185">Reference proteome</keyword>
<evidence type="ECO:0000256" key="5">
    <source>
        <dbReference type="ARBA" id="ARBA00023284"/>
    </source>
</evidence>
<evidence type="ECO:0000313" key="8">
    <source>
        <dbReference type="EMBL" id="SUT94333.1"/>
    </source>
</evidence>
<comment type="similarity">
    <text evidence="1">Belongs to the thioredoxin family. DsbA subfamily.</text>
</comment>
<feature type="signal peptide" evidence="6">
    <location>
        <begin position="1"/>
        <end position="18"/>
    </location>
</feature>